<reference evidence="1 2" key="1">
    <citation type="submission" date="2016-11" db="EMBL/GenBank/DDBJ databases">
        <authorList>
            <person name="Jaros S."/>
            <person name="Januszkiewicz K."/>
            <person name="Wedrychowicz H."/>
        </authorList>
    </citation>
    <scope>NUCLEOTIDE SEQUENCE [LARGE SCALE GENOMIC DNA]</scope>
    <source>
        <strain evidence="1 2">DSM 21425</strain>
    </source>
</reference>
<name>A0A1M6EZ28_9FLAO</name>
<evidence type="ECO:0000313" key="2">
    <source>
        <dbReference type="Proteomes" id="UP000184225"/>
    </source>
</evidence>
<dbReference type="OrthoDB" id="21421at2"/>
<keyword evidence="2" id="KW-1185">Reference proteome</keyword>
<sequence>MGKKGLSTDIKNFLDKYFAFEKVVSPKTGYLALEGKISILDKSDKLWGHFEILILINEAEYPYTVPMVIEKTQIINRDWDFHISKKGECCLDIPHKLMKRKGRGIVFEEFYREVIYPFFANYHYKESTGYYANGEYKHHFDGIAQFYQEEFGLSDFKNIISLLETAMNGIKYHPNKECPLCGGGKYKKCCRKKIYDLKAYGLQRLKSDLALFRKLNLNTKTRFELKL</sequence>
<dbReference type="AlphaFoldDB" id="A0A1M6EZ28"/>
<organism evidence="1 2">
    <name type="scientific">Mesonia phycicola</name>
    <dbReference type="NCBI Taxonomy" id="579105"/>
    <lineage>
        <taxon>Bacteria</taxon>
        <taxon>Pseudomonadati</taxon>
        <taxon>Bacteroidota</taxon>
        <taxon>Flavobacteriia</taxon>
        <taxon>Flavobacteriales</taxon>
        <taxon>Flavobacteriaceae</taxon>
        <taxon>Mesonia</taxon>
    </lineage>
</organism>
<evidence type="ECO:0000313" key="1">
    <source>
        <dbReference type="EMBL" id="SHI90680.1"/>
    </source>
</evidence>
<protein>
    <recommendedName>
        <fullName evidence="3">SEC-C motif-containing protein</fullName>
    </recommendedName>
</protein>
<gene>
    <name evidence="1" type="ORF">SAMN04488096_105341</name>
</gene>
<proteinExistence type="predicted"/>
<evidence type="ECO:0008006" key="3">
    <source>
        <dbReference type="Google" id="ProtNLM"/>
    </source>
</evidence>
<accession>A0A1M6EZ28</accession>
<dbReference type="STRING" id="579105.SAMN04488096_105341"/>
<dbReference type="RefSeq" id="WP_073150967.1">
    <property type="nucleotide sequence ID" value="NZ_FQYY01000005.1"/>
</dbReference>
<dbReference type="Proteomes" id="UP000184225">
    <property type="component" value="Unassembled WGS sequence"/>
</dbReference>
<dbReference type="EMBL" id="FQYY01000005">
    <property type="protein sequence ID" value="SHI90680.1"/>
    <property type="molecule type" value="Genomic_DNA"/>
</dbReference>